<dbReference type="Proteomes" id="UP000025227">
    <property type="component" value="Unplaced"/>
</dbReference>
<dbReference type="WBParaSite" id="HCON_00151200-00001">
    <property type="protein sequence ID" value="HCON_00151200-00001"/>
    <property type="gene ID" value="HCON_00151200"/>
</dbReference>
<evidence type="ECO:0000313" key="1">
    <source>
        <dbReference type="Proteomes" id="UP000025227"/>
    </source>
</evidence>
<keyword evidence="1" id="KW-1185">Reference proteome</keyword>
<proteinExistence type="predicted"/>
<reference evidence="2" key="1">
    <citation type="submission" date="2020-12" db="UniProtKB">
        <authorList>
            <consortium name="WormBaseParasite"/>
        </authorList>
    </citation>
    <scope>IDENTIFICATION</scope>
    <source>
        <strain evidence="2">MHco3</strain>
    </source>
</reference>
<sequence>MKAEGRVQTEDNKELCEAIRKRLNATMKATGVGMTYRRRKNEVCTKLFNDLYSKKWLIVARADQITADEPVPDVMWKEVEYAVKQIKEGKTPGCDNIRSEHLKASGLPLFKALAARFSR</sequence>
<evidence type="ECO:0000313" key="2">
    <source>
        <dbReference type="WBParaSite" id="HCON_00151200-00001"/>
    </source>
</evidence>
<dbReference type="OrthoDB" id="407509at2759"/>
<accession>A0A7I4YWR4</accession>
<protein>
    <submittedName>
        <fullName evidence="2">Transposase</fullName>
    </submittedName>
</protein>
<organism evidence="1 2">
    <name type="scientific">Haemonchus contortus</name>
    <name type="common">Barber pole worm</name>
    <dbReference type="NCBI Taxonomy" id="6289"/>
    <lineage>
        <taxon>Eukaryota</taxon>
        <taxon>Metazoa</taxon>
        <taxon>Ecdysozoa</taxon>
        <taxon>Nematoda</taxon>
        <taxon>Chromadorea</taxon>
        <taxon>Rhabditida</taxon>
        <taxon>Rhabditina</taxon>
        <taxon>Rhabditomorpha</taxon>
        <taxon>Strongyloidea</taxon>
        <taxon>Trichostrongylidae</taxon>
        <taxon>Haemonchus</taxon>
    </lineage>
</organism>
<dbReference type="AlphaFoldDB" id="A0A7I4YWR4"/>
<name>A0A7I4YWR4_HAECO</name>